<dbReference type="InterPro" id="IPR050271">
    <property type="entry name" value="UDP-glycosyltransferase"/>
</dbReference>
<accession>A0A9N9WJI1</accession>
<keyword evidence="2" id="KW-0328">Glycosyltransferase</keyword>
<keyword evidence="4" id="KW-0472">Membrane</keyword>
<evidence type="ECO:0000256" key="4">
    <source>
        <dbReference type="SAM" id="Phobius"/>
    </source>
</evidence>
<evidence type="ECO:0000256" key="2">
    <source>
        <dbReference type="ARBA" id="ARBA00022676"/>
    </source>
</evidence>
<dbReference type="InterPro" id="IPR002213">
    <property type="entry name" value="UDP_glucos_trans"/>
</dbReference>
<evidence type="ECO:0000256" key="3">
    <source>
        <dbReference type="ARBA" id="ARBA00022679"/>
    </source>
</evidence>
<evidence type="ECO:0000256" key="5">
    <source>
        <dbReference type="SAM" id="SignalP"/>
    </source>
</evidence>
<proteinExistence type="inferred from homology"/>
<evidence type="ECO:0000313" key="6">
    <source>
        <dbReference type="EMBL" id="CAG9793355.1"/>
    </source>
</evidence>
<reference evidence="6" key="1">
    <citation type="submission" date="2021-12" db="EMBL/GenBank/DDBJ databases">
        <authorList>
            <person name="King R."/>
        </authorList>
    </citation>
    <scope>NUCLEOTIDE SEQUENCE</scope>
</reference>
<keyword evidence="3" id="KW-0808">Transferase</keyword>
<dbReference type="AlphaFoldDB" id="A0A9N9WJI1"/>
<dbReference type="Proteomes" id="UP001153714">
    <property type="component" value="Chromosome 5"/>
</dbReference>
<keyword evidence="4" id="KW-1133">Transmembrane helix</keyword>
<dbReference type="SUPFAM" id="SSF53756">
    <property type="entry name" value="UDP-Glycosyltransferase/glycogen phosphorylase"/>
    <property type="match status" value="1"/>
</dbReference>
<dbReference type="Gene3D" id="3.40.50.2000">
    <property type="entry name" value="Glycogen Phosphorylase B"/>
    <property type="match status" value="1"/>
</dbReference>
<keyword evidence="7" id="KW-1185">Reference proteome</keyword>
<dbReference type="PANTHER" id="PTHR48043">
    <property type="entry name" value="EG:EG0003.4 PROTEIN-RELATED"/>
    <property type="match status" value="1"/>
</dbReference>
<dbReference type="EMBL" id="OU893336">
    <property type="protein sequence ID" value="CAG9793355.1"/>
    <property type="molecule type" value="Genomic_DNA"/>
</dbReference>
<name>A0A9N9WJI1_9NEOP</name>
<dbReference type="Pfam" id="PF00201">
    <property type="entry name" value="UDPGT"/>
    <property type="match status" value="1"/>
</dbReference>
<keyword evidence="5" id="KW-0732">Signal</keyword>
<evidence type="ECO:0000313" key="7">
    <source>
        <dbReference type="Proteomes" id="UP001153714"/>
    </source>
</evidence>
<evidence type="ECO:0000256" key="1">
    <source>
        <dbReference type="ARBA" id="ARBA00009995"/>
    </source>
</evidence>
<reference evidence="6" key="2">
    <citation type="submission" date="2022-10" db="EMBL/GenBank/DDBJ databases">
        <authorList>
            <consortium name="ENA_rothamsted_submissions"/>
            <consortium name="culmorum"/>
            <person name="King R."/>
        </authorList>
    </citation>
    <scope>NUCLEOTIDE SEQUENCE</scope>
</reference>
<organism evidence="6 7">
    <name type="scientific">Diatraea saccharalis</name>
    <name type="common">sugarcane borer</name>
    <dbReference type="NCBI Taxonomy" id="40085"/>
    <lineage>
        <taxon>Eukaryota</taxon>
        <taxon>Metazoa</taxon>
        <taxon>Ecdysozoa</taxon>
        <taxon>Arthropoda</taxon>
        <taxon>Hexapoda</taxon>
        <taxon>Insecta</taxon>
        <taxon>Pterygota</taxon>
        <taxon>Neoptera</taxon>
        <taxon>Endopterygota</taxon>
        <taxon>Lepidoptera</taxon>
        <taxon>Glossata</taxon>
        <taxon>Ditrysia</taxon>
        <taxon>Pyraloidea</taxon>
        <taxon>Crambidae</taxon>
        <taxon>Crambinae</taxon>
        <taxon>Diatraea</taxon>
    </lineage>
</organism>
<keyword evidence="4" id="KW-0812">Transmembrane</keyword>
<dbReference type="FunFam" id="3.40.50.2000:FF:000050">
    <property type="entry name" value="UDP-glucuronosyltransferase"/>
    <property type="match status" value="1"/>
</dbReference>
<evidence type="ECO:0008006" key="8">
    <source>
        <dbReference type="Google" id="ProtNLM"/>
    </source>
</evidence>
<feature type="chain" id="PRO_5040323431" description="Glucuronosyltransferase" evidence="5">
    <location>
        <begin position="21"/>
        <end position="522"/>
    </location>
</feature>
<dbReference type="OrthoDB" id="5835829at2759"/>
<dbReference type="PANTHER" id="PTHR48043:SF159">
    <property type="entry name" value="EG:EG0003.4 PROTEIN-RELATED"/>
    <property type="match status" value="1"/>
</dbReference>
<feature type="signal peptide" evidence="5">
    <location>
        <begin position="1"/>
        <end position="20"/>
    </location>
</feature>
<protein>
    <recommendedName>
        <fullName evidence="8">Glucuronosyltransferase</fullName>
    </recommendedName>
</protein>
<feature type="transmembrane region" description="Helical" evidence="4">
    <location>
        <begin position="484"/>
        <end position="503"/>
    </location>
</feature>
<sequence>MLNQNNLVLLLCTLIGLNDAYRILVVFPLCAPSHNILGKGVVNSLLESGHEVVQLTCFPDKENKTNLTQIDLSHVRERALKENKDKYEGFKLKDLVGHKNFVDTIFFYYIAYDFQKAFLTDDVMMNFLSDTEQHFDAVVVEWFFSTLYAGMGPVFQAPLIWLGTTEAHWQVLRVIDEIPNPAYTIDMFSETIPPFNFLERASGLWSIFKKYFLITCIVEPFEKYVYNNVYGAIGEKRNVTIPSFKDAAYNASILLLNSHPSIGIPFKLPQNAHYIGGYHIDIKPKPLPQDFQKLMDEAKHGVIYFSMGSNLQSKDMSDNMRDSLLKMFSGFKETVIWKFESDLENVPKNIHLTKWAPQQSILAHPNIKMFITHGGQLSTTEAIHHGVPVVGIPVYGDQHINMRNAAEKGYGIAVDLAENMADELSVAIREILNNPNYKNRAKELSALFHYRQMTPQKELAYWVEYAIKTRGALHLRSPALNVPLYQKLYLDLLLTFVLVIYVLRKMFNRFFGNKTSIKIKKN</sequence>
<gene>
    <name evidence="6" type="ORF">DIATSA_LOCUS10806</name>
</gene>
<dbReference type="GO" id="GO:0008194">
    <property type="term" value="F:UDP-glycosyltransferase activity"/>
    <property type="evidence" value="ECO:0007669"/>
    <property type="project" value="InterPro"/>
</dbReference>
<dbReference type="CDD" id="cd03784">
    <property type="entry name" value="GT1_Gtf-like"/>
    <property type="match status" value="1"/>
</dbReference>
<comment type="similarity">
    <text evidence="1">Belongs to the UDP-glycosyltransferase family.</text>
</comment>